<name>A0A068Y7M6_ECHMU</name>
<dbReference type="OMA" id="KECMEEP"/>
<dbReference type="Pfam" id="PF19008">
    <property type="entry name" value="DUF5737"/>
    <property type="match status" value="1"/>
</dbReference>
<dbReference type="AlphaFoldDB" id="A0A068Y7M6"/>
<reference evidence="3" key="1">
    <citation type="journal article" date="2013" name="Nature">
        <title>The genomes of four tapeworm species reveal adaptations to parasitism.</title>
        <authorList>
            <person name="Tsai I.J."/>
            <person name="Zarowiecki M."/>
            <person name="Holroyd N."/>
            <person name="Garciarrubio A."/>
            <person name="Sanchez-Flores A."/>
            <person name="Brooks K.L."/>
            <person name="Tracey A."/>
            <person name="Bobes R.J."/>
            <person name="Fragoso G."/>
            <person name="Sciutto E."/>
            <person name="Aslett M."/>
            <person name="Beasley H."/>
            <person name="Bennett H.M."/>
            <person name="Cai J."/>
            <person name="Camicia F."/>
            <person name="Clark R."/>
            <person name="Cucher M."/>
            <person name="De Silva N."/>
            <person name="Day T.A."/>
            <person name="Deplazes P."/>
            <person name="Estrada K."/>
            <person name="Fernandez C."/>
            <person name="Holland P.W."/>
            <person name="Hou J."/>
            <person name="Hu S."/>
            <person name="Huckvale T."/>
            <person name="Hung S.S."/>
            <person name="Kamenetzky L."/>
            <person name="Keane J.A."/>
            <person name="Kiss F."/>
            <person name="Koziol U."/>
            <person name="Lambert O."/>
            <person name="Liu K."/>
            <person name="Luo X."/>
            <person name="Luo Y."/>
            <person name="Macchiaroli N."/>
            <person name="Nichol S."/>
            <person name="Paps J."/>
            <person name="Parkinson J."/>
            <person name="Pouchkina-Stantcheva N."/>
            <person name="Riddiford N."/>
            <person name="Rosenzvit M."/>
            <person name="Salinas G."/>
            <person name="Wasmuth J.D."/>
            <person name="Zamanian M."/>
            <person name="Zheng Y."/>
            <person name="Cai X."/>
            <person name="Soberon X."/>
            <person name="Olson P.D."/>
            <person name="Laclette J.P."/>
            <person name="Brehm K."/>
            <person name="Berriman M."/>
            <person name="Garciarrubio A."/>
            <person name="Bobes R.J."/>
            <person name="Fragoso G."/>
            <person name="Sanchez-Flores A."/>
            <person name="Estrada K."/>
            <person name="Cevallos M.A."/>
            <person name="Morett E."/>
            <person name="Gonzalez V."/>
            <person name="Portillo T."/>
            <person name="Ochoa-Leyva A."/>
            <person name="Jose M.V."/>
            <person name="Sciutto E."/>
            <person name="Landa A."/>
            <person name="Jimenez L."/>
            <person name="Valdes V."/>
            <person name="Carrero J.C."/>
            <person name="Larralde C."/>
            <person name="Morales-Montor J."/>
            <person name="Limon-Lason J."/>
            <person name="Soberon X."/>
            <person name="Laclette J.P."/>
        </authorList>
    </citation>
    <scope>NUCLEOTIDE SEQUENCE [LARGE SCALE GENOMIC DNA]</scope>
</reference>
<gene>
    <name evidence="3" type="ORF">EmuJ_000806200</name>
</gene>
<protein>
    <submittedName>
        <fullName evidence="3">Expressed conserved protein</fullName>
    </submittedName>
</protein>
<dbReference type="OrthoDB" id="6262861at2759"/>
<feature type="region of interest" description="Disordered" evidence="1">
    <location>
        <begin position="136"/>
        <end position="177"/>
    </location>
</feature>
<dbReference type="InterPro" id="IPR043798">
    <property type="entry name" value="DUF5737"/>
</dbReference>
<evidence type="ECO:0000256" key="1">
    <source>
        <dbReference type="SAM" id="MobiDB-lite"/>
    </source>
</evidence>
<evidence type="ECO:0000313" key="3">
    <source>
        <dbReference type="EMBL" id="CDS40478.1"/>
    </source>
</evidence>
<organism evidence="3 4">
    <name type="scientific">Echinococcus multilocularis</name>
    <name type="common">Fox tapeworm</name>
    <dbReference type="NCBI Taxonomy" id="6211"/>
    <lineage>
        <taxon>Eukaryota</taxon>
        <taxon>Metazoa</taxon>
        <taxon>Spiralia</taxon>
        <taxon>Lophotrochozoa</taxon>
        <taxon>Platyhelminthes</taxon>
        <taxon>Cestoda</taxon>
        <taxon>Eucestoda</taxon>
        <taxon>Cyclophyllidea</taxon>
        <taxon>Taeniidae</taxon>
        <taxon>Echinococcus</taxon>
    </lineage>
</organism>
<dbReference type="Proteomes" id="UP000017246">
    <property type="component" value="Unassembled WGS sequence"/>
</dbReference>
<reference evidence="3" key="2">
    <citation type="submission" date="2015-11" db="EMBL/GenBank/DDBJ databases">
        <authorList>
            <person name="Zhang Y."/>
            <person name="Guo Z."/>
        </authorList>
    </citation>
    <scope>NUCLEOTIDE SEQUENCE</scope>
</reference>
<feature type="domain" description="DUF5737" evidence="2">
    <location>
        <begin position="28"/>
        <end position="126"/>
    </location>
</feature>
<proteinExistence type="predicted"/>
<accession>A0A068Y7M6</accession>
<dbReference type="EMBL" id="LN902841">
    <property type="protein sequence ID" value="CDS40478.1"/>
    <property type="molecule type" value="Genomic_DNA"/>
</dbReference>
<keyword evidence="4" id="KW-1185">Reference proteome</keyword>
<evidence type="ECO:0000259" key="2">
    <source>
        <dbReference type="Pfam" id="PF19008"/>
    </source>
</evidence>
<sequence length="225" mass="26593">MSAAPVRFEEVAYNYGFIPVEPHTNRGYCLVYRLFKECMEEPGKVVLIRGNEWVIQMKDISGPMEEREKITIFSQDIIDYYPFNFKSKAVGFLIQARRRSKTGYWFVVFRREGQLEAFCSFLYWLIYGQLPRHGRSLSPNRGSRTYSRYHTSPPKQRSRPQSQVYTGRHGSRYREHESVVVSCNSSGLTVYKPGSLRTSYSPSYTYDESSDYHRRSRSVERPWYY</sequence>
<feature type="compositionally biased region" description="Polar residues" evidence="1">
    <location>
        <begin position="137"/>
        <end position="165"/>
    </location>
</feature>
<evidence type="ECO:0000313" key="4">
    <source>
        <dbReference type="Proteomes" id="UP000017246"/>
    </source>
</evidence>